<name>A0ABP8I5R9_9GAMM</name>
<reference evidence="2" key="1">
    <citation type="journal article" date="2019" name="Int. J. Syst. Evol. Microbiol.">
        <title>The Global Catalogue of Microorganisms (GCM) 10K type strain sequencing project: providing services to taxonomists for standard genome sequencing and annotation.</title>
        <authorList>
            <consortium name="The Broad Institute Genomics Platform"/>
            <consortium name="The Broad Institute Genome Sequencing Center for Infectious Disease"/>
            <person name="Wu L."/>
            <person name="Ma J."/>
        </authorList>
    </citation>
    <scope>NUCLEOTIDE SEQUENCE [LARGE SCALE GENOMIC DNA]</scope>
    <source>
        <strain evidence="2">JCM 17727</strain>
    </source>
</reference>
<dbReference type="InterPro" id="IPR029033">
    <property type="entry name" value="His_PPase_superfam"/>
</dbReference>
<dbReference type="Gene3D" id="3.40.50.1240">
    <property type="entry name" value="Phosphoglycerate mutase-like"/>
    <property type="match status" value="1"/>
</dbReference>
<dbReference type="RefSeq" id="WP_223579882.1">
    <property type="nucleotide sequence ID" value="NZ_BAABFU010000003.1"/>
</dbReference>
<protein>
    <submittedName>
        <fullName evidence="1">Phosphohistidine phosphatase SixA</fullName>
    </submittedName>
</protein>
<dbReference type="CDD" id="cd07067">
    <property type="entry name" value="HP_PGM_like"/>
    <property type="match status" value="1"/>
</dbReference>
<sequence length="159" mass="18252">MTRHISIMRHGDAPYINGERQISELGHQQIKLMAHWYADYLLEHGLELETLLVSPILRAQQTADTFEEAFRQQVNYSWQRDTEALLKSEANPEITIPYVEEVTTGTTLLISHMPLVSHLWAGWLNGESQYFPTSSIGCLTLSSDNKHNRTQKVVFRSPE</sequence>
<gene>
    <name evidence="1" type="primary">sixA</name>
    <name evidence="1" type="ORF">GCM10023150_18570</name>
</gene>
<evidence type="ECO:0000313" key="1">
    <source>
        <dbReference type="EMBL" id="GAA4351666.1"/>
    </source>
</evidence>
<dbReference type="InterPro" id="IPR013078">
    <property type="entry name" value="His_Pase_superF_clade-1"/>
</dbReference>
<organism evidence="1 2">
    <name type="scientific">Kangiella taiwanensis</name>
    <dbReference type="NCBI Taxonomy" id="1079179"/>
    <lineage>
        <taxon>Bacteria</taxon>
        <taxon>Pseudomonadati</taxon>
        <taxon>Pseudomonadota</taxon>
        <taxon>Gammaproteobacteria</taxon>
        <taxon>Kangiellales</taxon>
        <taxon>Kangiellaceae</taxon>
        <taxon>Kangiella</taxon>
    </lineage>
</organism>
<dbReference type="Proteomes" id="UP001501294">
    <property type="component" value="Unassembled WGS sequence"/>
</dbReference>
<dbReference type="SUPFAM" id="SSF53254">
    <property type="entry name" value="Phosphoglycerate mutase-like"/>
    <property type="match status" value="1"/>
</dbReference>
<accession>A0ABP8I5R9</accession>
<dbReference type="EMBL" id="BAABFU010000003">
    <property type="protein sequence ID" value="GAA4351666.1"/>
    <property type="molecule type" value="Genomic_DNA"/>
</dbReference>
<proteinExistence type="predicted"/>
<keyword evidence="2" id="KW-1185">Reference proteome</keyword>
<evidence type="ECO:0000313" key="2">
    <source>
        <dbReference type="Proteomes" id="UP001501294"/>
    </source>
</evidence>
<comment type="caution">
    <text evidence="1">The sequence shown here is derived from an EMBL/GenBank/DDBJ whole genome shotgun (WGS) entry which is preliminary data.</text>
</comment>